<sequence>MKKYGYSIGLAALSALVLIGYVAAAAADRKPPYRLVTEEGDAAVMNGFVLDGLGSRLTADGGRERTGSRFLSAPFHDLMEPNHYYSERNELILAHRSFMRGHRMDDSYYRDDATVIGADLDDERSTIDVRLLDRASGGVRELELPIELPAGTKQSDFHSYNRSIVDVQLENGRIHLLVRGDYSPLTEGQRLWVYEDHIVDSASGERVGTVEVFRNVPETELPRETTVELIEEVRRMDASGIVMLNVKRLKHGMAEDGQAEPKQVLQEWRLVGYDYASGETWDLPKAGMDRLKQGLEPRLHGGILYAFKEHIEKPVIHFLDPRSGEAAAEPFALAESDTTQRSIRLQDGRIYDSLVSGKKPTVVVYDEASRRVLYRGSVEQADPRAEPVDYKYFSLNFYGK</sequence>
<dbReference type="RefSeq" id="WP_101809336.1">
    <property type="nucleotide sequence ID" value="NZ_NFEZ01000004.1"/>
</dbReference>
<dbReference type="AlphaFoldDB" id="A0A2N5N838"/>
<keyword evidence="2" id="KW-1185">Reference proteome</keyword>
<gene>
    <name evidence="1" type="ORF">B8V81_4891</name>
</gene>
<accession>A0A2N5N838</accession>
<protein>
    <submittedName>
        <fullName evidence="1">Uncharacterized protein</fullName>
    </submittedName>
</protein>
<reference evidence="1 2" key="1">
    <citation type="submission" date="2017-05" db="EMBL/GenBank/DDBJ databases">
        <title>Functional genome analysis of Paenibacillus pasadenensis strain R16: insights on endophytic life style and antifungal activity.</title>
        <authorList>
            <person name="Passera A."/>
            <person name="Marcolungo L."/>
            <person name="Casati P."/>
            <person name="Brasca M."/>
            <person name="Quaglino F."/>
            <person name="Delledonne M."/>
        </authorList>
    </citation>
    <scope>NUCLEOTIDE SEQUENCE [LARGE SCALE GENOMIC DNA]</scope>
    <source>
        <strain evidence="1 2">R16</strain>
    </source>
</reference>
<evidence type="ECO:0000313" key="1">
    <source>
        <dbReference type="EMBL" id="PLT46460.1"/>
    </source>
</evidence>
<proteinExistence type="predicted"/>
<dbReference type="EMBL" id="NFEZ01000004">
    <property type="protein sequence ID" value="PLT46460.1"/>
    <property type="molecule type" value="Genomic_DNA"/>
</dbReference>
<name>A0A2N5N838_9BACL</name>
<comment type="caution">
    <text evidence="1">The sequence shown here is derived from an EMBL/GenBank/DDBJ whole genome shotgun (WGS) entry which is preliminary data.</text>
</comment>
<evidence type="ECO:0000313" key="2">
    <source>
        <dbReference type="Proteomes" id="UP000234789"/>
    </source>
</evidence>
<dbReference type="Proteomes" id="UP000234789">
    <property type="component" value="Unassembled WGS sequence"/>
</dbReference>
<organism evidence="1 2">
    <name type="scientific">Paenibacillus pasadenensis</name>
    <dbReference type="NCBI Taxonomy" id="217090"/>
    <lineage>
        <taxon>Bacteria</taxon>
        <taxon>Bacillati</taxon>
        <taxon>Bacillota</taxon>
        <taxon>Bacilli</taxon>
        <taxon>Bacillales</taxon>
        <taxon>Paenibacillaceae</taxon>
        <taxon>Paenibacillus</taxon>
    </lineage>
</organism>